<sequence length="62" mass="6490">MSDVNPEQDPDSVIHDEAQPADAGWAADEERPEEAHGGSMAPGLVDDTGDRTSEARGLEAEG</sequence>
<dbReference type="RefSeq" id="WP_203676753.1">
    <property type="nucleotide sequence ID" value="NZ_BOMW01000006.1"/>
</dbReference>
<gene>
    <name evidence="2" type="ORF">Asi03nite_05610</name>
</gene>
<proteinExistence type="predicted"/>
<reference evidence="2" key="1">
    <citation type="submission" date="2021-01" db="EMBL/GenBank/DDBJ databases">
        <title>Whole genome shotgun sequence of Actinoplanes siamensis NBRC 109076.</title>
        <authorList>
            <person name="Komaki H."/>
            <person name="Tamura T."/>
        </authorList>
    </citation>
    <scope>NUCLEOTIDE SEQUENCE</scope>
    <source>
        <strain evidence="2">NBRC 109076</strain>
    </source>
</reference>
<dbReference type="Proteomes" id="UP000629619">
    <property type="component" value="Unassembled WGS sequence"/>
</dbReference>
<organism evidence="2 3">
    <name type="scientific">Actinoplanes siamensis</name>
    <dbReference type="NCBI Taxonomy" id="1223317"/>
    <lineage>
        <taxon>Bacteria</taxon>
        <taxon>Bacillati</taxon>
        <taxon>Actinomycetota</taxon>
        <taxon>Actinomycetes</taxon>
        <taxon>Micromonosporales</taxon>
        <taxon>Micromonosporaceae</taxon>
        <taxon>Actinoplanes</taxon>
    </lineage>
</organism>
<evidence type="ECO:0000313" key="2">
    <source>
        <dbReference type="EMBL" id="GIF03023.1"/>
    </source>
</evidence>
<evidence type="ECO:0000313" key="3">
    <source>
        <dbReference type="Proteomes" id="UP000629619"/>
    </source>
</evidence>
<protein>
    <submittedName>
        <fullName evidence="2">Uncharacterized protein</fullName>
    </submittedName>
</protein>
<keyword evidence="3" id="KW-1185">Reference proteome</keyword>
<feature type="compositionally biased region" description="Acidic residues" evidence="1">
    <location>
        <begin position="1"/>
        <end position="10"/>
    </location>
</feature>
<name>A0A919KBB9_9ACTN</name>
<feature type="compositionally biased region" description="Basic and acidic residues" evidence="1">
    <location>
        <begin position="48"/>
        <end position="62"/>
    </location>
</feature>
<dbReference type="AlphaFoldDB" id="A0A919KBB9"/>
<comment type="caution">
    <text evidence="2">The sequence shown here is derived from an EMBL/GenBank/DDBJ whole genome shotgun (WGS) entry which is preliminary data.</text>
</comment>
<evidence type="ECO:0000256" key="1">
    <source>
        <dbReference type="SAM" id="MobiDB-lite"/>
    </source>
</evidence>
<feature type="region of interest" description="Disordered" evidence="1">
    <location>
        <begin position="1"/>
        <end position="62"/>
    </location>
</feature>
<accession>A0A919KBB9</accession>
<dbReference type="EMBL" id="BOMW01000006">
    <property type="protein sequence ID" value="GIF03023.1"/>
    <property type="molecule type" value="Genomic_DNA"/>
</dbReference>